<dbReference type="Gene3D" id="3.90.1720.10">
    <property type="entry name" value="endopeptidase domain like (from Nostoc punctiforme)"/>
    <property type="match status" value="1"/>
</dbReference>
<accession>A0ABY7GKW5</accession>
<dbReference type="EMBL" id="CP113517">
    <property type="protein sequence ID" value="WAR45151.1"/>
    <property type="molecule type" value="Genomic_DNA"/>
</dbReference>
<keyword evidence="3" id="KW-0378">Hydrolase</keyword>
<dbReference type="InterPro" id="IPR051202">
    <property type="entry name" value="Peptidase_C40"/>
</dbReference>
<evidence type="ECO:0000256" key="2">
    <source>
        <dbReference type="ARBA" id="ARBA00022670"/>
    </source>
</evidence>
<proteinExistence type="inferred from homology"/>
<dbReference type="InterPro" id="IPR000064">
    <property type="entry name" value="NLP_P60_dom"/>
</dbReference>
<dbReference type="PROSITE" id="PS51257">
    <property type="entry name" value="PROKAR_LIPOPROTEIN"/>
    <property type="match status" value="1"/>
</dbReference>
<evidence type="ECO:0000256" key="4">
    <source>
        <dbReference type="ARBA" id="ARBA00022807"/>
    </source>
</evidence>
<dbReference type="RefSeq" id="WP_255190120.1">
    <property type="nucleotide sequence ID" value="NZ_CP113517.1"/>
</dbReference>
<comment type="similarity">
    <text evidence="1">Belongs to the peptidase C40 family.</text>
</comment>
<dbReference type="SUPFAM" id="SSF54001">
    <property type="entry name" value="Cysteine proteinases"/>
    <property type="match status" value="1"/>
</dbReference>
<keyword evidence="4" id="KW-0788">Thiol protease</keyword>
<dbReference type="Pfam" id="PF00877">
    <property type="entry name" value="NLPC_P60"/>
    <property type="match status" value="1"/>
</dbReference>
<feature type="domain" description="NlpC/P60" evidence="5">
    <location>
        <begin position="35"/>
        <end position="161"/>
    </location>
</feature>
<evidence type="ECO:0000256" key="1">
    <source>
        <dbReference type="ARBA" id="ARBA00007074"/>
    </source>
</evidence>
<gene>
    <name evidence="6" type="ORF">NM686_001185</name>
</gene>
<protein>
    <submittedName>
        <fullName evidence="6">C40 family peptidase</fullName>
    </submittedName>
</protein>
<name>A0ABY7GKW5_9GAMM</name>
<dbReference type="PROSITE" id="PS51935">
    <property type="entry name" value="NLPC_P60"/>
    <property type="match status" value="1"/>
</dbReference>
<evidence type="ECO:0000313" key="6">
    <source>
        <dbReference type="EMBL" id="WAR45151.1"/>
    </source>
</evidence>
<sequence>MRLPYRHIMGLALVMPVLLLAGCTSTEKLPISKQGSLGPGNTRAAIDALRLQGQPYVYGGKSPEEGFDCSGLVVYVYNRQGLKLPRTTQSLAQKLPMVNPEYRLPGDLLFFNTDKPFSHVGIYVGDDNFVHAPSSRTGRVMKSSLRQPYWRERFIGVRRPLLNPGLSFNSTGDTSCNYQ</sequence>
<dbReference type="PANTHER" id="PTHR47053:SF1">
    <property type="entry name" value="MUREIN DD-ENDOPEPTIDASE MEPH-RELATED"/>
    <property type="match status" value="1"/>
</dbReference>
<keyword evidence="2" id="KW-0645">Protease</keyword>
<dbReference type="Proteomes" id="UP001162780">
    <property type="component" value="Chromosome"/>
</dbReference>
<evidence type="ECO:0000313" key="7">
    <source>
        <dbReference type="Proteomes" id="UP001162780"/>
    </source>
</evidence>
<evidence type="ECO:0000259" key="5">
    <source>
        <dbReference type="PROSITE" id="PS51935"/>
    </source>
</evidence>
<evidence type="ECO:0000256" key="3">
    <source>
        <dbReference type="ARBA" id="ARBA00022801"/>
    </source>
</evidence>
<organism evidence="6 7">
    <name type="scientific">Methylomonas rapida</name>
    <dbReference type="NCBI Taxonomy" id="2963939"/>
    <lineage>
        <taxon>Bacteria</taxon>
        <taxon>Pseudomonadati</taxon>
        <taxon>Pseudomonadota</taxon>
        <taxon>Gammaproteobacteria</taxon>
        <taxon>Methylococcales</taxon>
        <taxon>Methylococcaceae</taxon>
        <taxon>Methylomonas</taxon>
    </lineage>
</organism>
<dbReference type="InterPro" id="IPR038765">
    <property type="entry name" value="Papain-like_cys_pep_sf"/>
</dbReference>
<dbReference type="PANTHER" id="PTHR47053">
    <property type="entry name" value="MUREIN DD-ENDOPEPTIDASE MEPH-RELATED"/>
    <property type="match status" value="1"/>
</dbReference>
<keyword evidence="7" id="KW-1185">Reference proteome</keyword>
<reference evidence="6" key="1">
    <citation type="submission" date="2022-11" db="EMBL/GenBank/DDBJ databases">
        <title>Methylomonas rapida sp. nov., Carotenoid-Producing Obligate Methanotrophs with High Growth Characteristics and Biotechnological Potential.</title>
        <authorList>
            <person name="Tikhonova E.N."/>
            <person name="Suleimanov R.Z."/>
            <person name="Miroshnikov K."/>
            <person name="Oshkin I.Y."/>
            <person name="Belova S.E."/>
            <person name="Danilova O.V."/>
            <person name="Ashikhmin A."/>
            <person name="Konopkin A."/>
            <person name="But S.Y."/>
            <person name="Khmelenina V.N."/>
            <person name="Kuznetsov N."/>
            <person name="Pimenov N.V."/>
            <person name="Dedysh S.N."/>
        </authorList>
    </citation>
    <scope>NUCLEOTIDE SEQUENCE</scope>
    <source>
        <strain evidence="6">MP1</strain>
    </source>
</reference>